<dbReference type="PANTHER" id="PTHR33408:SF2">
    <property type="entry name" value="TRANSPOSASE DDE DOMAIN-CONTAINING PROTEIN"/>
    <property type="match status" value="1"/>
</dbReference>
<proteinExistence type="predicted"/>
<gene>
    <name evidence="2" type="ORF">C800_02307</name>
</gene>
<sequence>MTHLQRIGTGHVKTASGYVSENARYRVVRREGCPLRYRCFKAKGNRTIELNHRLRKYRQNAKELLCSEEGLKHRGQSCIEPEAVFEQMKYNMNYKRFRHFGKDKVFMDFAFFAVAFNIKKMCAKMAKEGIDWLIKRFYELTVAIFRCCEHISKYCSLKKMHRVV</sequence>
<accession>R9HGW7</accession>
<reference evidence="2 3" key="1">
    <citation type="submission" date="2013-04" db="EMBL/GenBank/DDBJ databases">
        <title>The Genome Sequence of Bacteroides vulgatus dnLKV7.</title>
        <authorList>
            <consortium name="The Broad Institute Genomics Platform"/>
            <consortium name="The Broad Institute Genome Sequencing Center for Infectious Disease"/>
            <person name="Earl A."/>
            <person name="Xavier R."/>
            <person name="Kuhn K."/>
            <person name="Stappenbeck T."/>
            <person name="Walker B."/>
            <person name="Young S."/>
            <person name="Zeng Q."/>
            <person name="Gargeya S."/>
            <person name="Fitzgerald M."/>
            <person name="Haas B."/>
            <person name="Abouelleil A."/>
            <person name="Allen A.W."/>
            <person name="Alvarado L."/>
            <person name="Arachchi H.M."/>
            <person name="Berlin A.M."/>
            <person name="Chapman S.B."/>
            <person name="Gainer-Dewar J."/>
            <person name="Goldberg J."/>
            <person name="Griggs A."/>
            <person name="Gujja S."/>
            <person name="Hansen M."/>
            <person name="Howarth C."/>
            <person name="Imamovic A."/>
            <person name="Ireland A."/>
            <person name="Larimer J."/>
            <person name="McCowan C."/>
            <person name="Murphy C."/>
            <person name="Pearson M."/>
            <person name="Poon T.W."/>
            <person name="Priest M."/>
            <person name="Roberts A."/>
            <person name="Saif S."/>
            <person name="Shea T."/>
            <person name="Sisk P."/>
            <person name="Sykes S."/>
            <person name="Wortman J."/>
            <person name="Nusbaum C."/>
            <person name="Birren B."/>
        </authorList>
    </citation>
    <scope>NUCLEOTIDE SEQUENCE [LARGE SCALE GENOMIC DNA]</scope>
    <source>
        <strain evidence="3">dnLKV7</strain>
    </source>
</reference>
<comment type="caution">
    <text evidence="2">The sequence shown here is derived from an EMBL/GenBank/DDBJ whole genome shotgun (WGS) entry which is preliminary data.</text>
</comment>
<name>R9HGW7_PHOVU</name>
<dbReference type="Proteomes" id="UP000014151">
    <property type="component" value="Unassembled WGS sequence"/>
</dbReference>
<dbReference type="AlphaFoldDB" id="R9HGW7"/>
<dbReference type="Pfam" id="PF13751">
    <property type="entry name" value="DDE_Tnp_1_6"/>
    <property type="match status" value="1"/>
</dbReference>
<dbReference type="EMBL" id="ASSN01000015">
    <property type="protein sequence ID" value="EOS03144.1"/>
    <property type="molecule type" value="Genomic_DNA"/>
</dbReference>
<dbReference type="HOGENOM" id="CLU_021293_8_0_10"/>
<evidence type="ECO:0000259" key="1">
    <source>
        <dbReference type="Pfam" id="PF13751"/>
    </source>
</evidence>
<dbReference type="PANTHER" id="PTHR33408">
    <property type="entry name" value="TRANSPOSASE"/>
    <property type="match status" value="1"/>
</dbReference>
<protein>
    <recommendedName>
        <fullName evidence="1">Transposase DDE domain-containing protein</fullName>
    </recommendedName>
</protein>
<evidence type="ECO:0000313" key="2">
    <source>
        <dbReference type="EMBL" id="EOS03144.1"/>
    </source>
</evidence>
<feature type="domain" description="Transposase DDE" evidence="1">
    <location>
        <begin position="12"/>
        <end position="122"/>
    </location>
</feature>
<dbReference type="PATRIC" id="fig|1235786.3.peg.2412"/>
<organism evidence="2 3">
    <name type="scientific">Phocaeicola vulgatus dnLKV7</name>
    <dbReference type="NCBI Taxonomy" id="1235786"/>
    <lineage>
        <taxon>Bacteria</taxon>
        <taxon>Pseudomonadati</taxon>
        <taxon>Bacteroidota</taxon>
        <taxon>Bacteroidia</taxon>
        <taxon>Bacteroidales</taxon>
        <taxon>Bacteroidaceae</taxon>
        <taxon>Phocaeicola</taxon>
    </lineage>
</organism>
<dbReference type="InterPro" id="IPR025668">
    <property type="entry name" value="Tnp_DDE_dom"/>
</dbReference>
<evidence type="ECO:0000313" key="3">
    <source>
        <dbReference type="Proteomes" id="UP000014151"/>
    </source>
</evidence>